<evidence type="ECO:0000256" key="5">
    <source>
        <dbReference type="ARBA" id="ARBA00022989"/>
    </source>
</evidence>
<protein>
    <recommendedName>
        <fullName evidence="8">Phosphatidic acid phosphatase type 2/haloperoxidase domain-containing protein</fullName>
    </recommendedName>
</protein>
<organism evidence="9">
    <name type="scientific">marine metagenome</name>
    <dbReference type="NCBI Taxonomy" id="408172"/>
    <lineage>
        <taxon>unclassified sequences</taxon>
        <taxon>metagenomes</taxon>
        <taxon>ecological metagenomes</taxon>
    </lineage>
</organism>
<name>A0A382XES4_9ZZZZ</name>
<feature type="transmembrane region" description="Helical" evidence="7">
    <location>
        <begin position="133"/>
        <end position="150"/>
    </location>
</feature>
<dbReference type="Pfam" id="PF01569">
    <property type="entry name" value="PAP2"/>
    <property type="match status" value="1"/>
</dbReference>
<dbReference type="GO" id="GO:0016787">
    <property type="term" value="F:hydrolase activity"/>
    <property type="evidence" value="ECO:0007669"/>
    <property type="project" value="UniProtKB-KW"/>
</dbReference>
<dbReference type="EMBL" id="UINC01167146">
    <property type="protein sequence ID" value="SVD69483.1"/>
    <property type="molecule type" value="Genomic_DNA"/>
</dbReference>
<dbReference type="AlphaFoldDB" id="A0A382XES4"/>
<keyword evidence="6 7" id="KW-0472">Membrane</keyword>
<evidence type="ECO:0000259" key="8">
    <source>
        <dbReference type="SMART" id="SM00014"/>
    </source>
</evidence>
<gene>
    <name evidence="9" type="ORF">METZ01_LOCUS422337</name>
</gene>
<dbReference type="InterPro" id="IPR000326">
    <property type="entry name" value="PAP2/HPO"/>
</dbReference>
<keyword evidence="4" id="KW-0378">Hydrolase</keyword>
<dbReference type="Gene3D" id="1.20.144.10">
    <property type="entry name" value="Phosphatidic acid phosphatase type 2/haloperoxidase"/>
    <property type="match status" value="2"/>
</dbReference>
<accession>A0A382XES4</accession>
<keyword evidence="3 7" id="KW-0812">Transmembrane</keyword>
<feature type="transmembrane region" description="Helical" evidence="7">
    <location>
        <begin position="61"/>
        <end position="79"/>
    </location>
</feature>
<evidence type="ECO:0000256" key="2">
    <source>
        <dbReference type="ARBA" id="ARBA00022475"/>
    </source>
</evidence>
<reference evidence="9" key="1">
    <citation type="submission" date="2018-05" db="EMBL/GenBank/DDBJ databases">
        <authorList>
            <person name="Lanie J.A."/>
            <person name="Ng W.-L."/>
            <person name="Kazmierczak K.M."/>
            <person name="Andrzejewski T.M."/>
            <person name="Davidsen T.M."/>
            <person name="Wayne K.J."/>
            <person name="Tettelin H."/>
            <person name="Glass J.I."/>
            <person name="Rusch D."/>
            <person name="Podicherti R."/>
            <person name="Tsui H.-C.T."/>
            <person name="Winkler M.E."/>
        </authorList>
    </citation>
    <scope>NUCLEOTIDE SEQUENCE</scope>
</reference>
<dbReference type="PANTHER" id="PTHR14969:SF62">
    <property type="entry name" value="DECAPRENYLPHOSPHORYL-5-PHOSPHORIBOSE PHOSPHATASE RV3807C-RELATED"/>
    <property type="match status" value="1"/>
</dbReference>
<feature type="transmembrane region" description="Helical" evidence="7">
    <location>
        <begin position="156"/>
        <end position="179"/>
    </location>
</feature>
<keyword evidence="5 7" id="KW-1133">Transmembrane helix</keyword>
<dbReference type="PANTHER" id="PTHR14969">
    <property type="entry name" value="SPHINGOSINE-1-PHOSPHATE PHOSPHOHYDROLASE"/>
    <property type="match status" value="1"/>
</dbReference>
<feature type="domain" description="Phosphatidic acid phosphatase type 2/haloperoxidase" evidence="8">
    <location>
        <begin position="60"/>
        <end position="171"/>
    </location>
</feature>
<evidence type="ECO:0000256" key="6">
    <source>
        <dbReference type="ARBA" id="ARBA00023136"/>
    </source>
</evidence>
<evidence type="ECO:0000256" key="1">
    <source>
        <dbReference type="ARBA" id="ARBA00004651"/>
    </source>
</evidence>
<feature type="transmembrane region" description="Helical" evidence="7">
    <location>
        <begin position="106"/>
        <end position="126"/>
    </location>
</feature>
<keyword evidence="2" id="KW-1003">Cell membrane</keyword>
<dbReference type="GO" id="GO:0005886">
    <property type="term" value="C:plasma membrane"/>
    <property type="evidence" value="ECO:0007669"/>
    <property type="project" value="UniProtKB-SubCell"/>
</dbReference>
<evidence type="ECO:0000256" key="7">
    <source>
        <dbReference type="SAM" id="Phobius"/>
    </source>
</evidence>
<feature type="non-terminal residue" evidence="9">
    <location>
        <position position="1"/>
    </location>
</feature>
<evidence type="ECO:0000313" key="9">
    <source>
        <dbReference type="EMBL" id="SVD69483.1"/>
    </source>
</evidence>
<dbReference type="SMART" id="SM00014">
    <property type="entry name" value="acidPPc"/>
    <property type="match status" value="1"/>
</dbReference>
<evidence type="ECO:0000256" key="4">
    <source>
        <dbReference type="ARBA" id="ARBA00022801"/>
    </source>
</evidence>
<proteinExistence type="predicted"/>
<evidence type="ECO:0000256" key="3">
    <source>
        <dbReference type="ARBA" id="ARBA00022692"/>
    </source>
</evidence>
<sequence>VLSFLNSTDTMLLELFNRSAANPLFDFAFPFITDSSNWFLPLVVFYIYLFRDDWRRALKTFLIAVVCLVLTDAVAAQIIKPMVGRIRPSHELVDMVRLLVGKGGKYSFPSNHAANSMAFAIVTGFFYPQMRRWLLIIPILVGFSRVYVGVHFPGDVMAGALFGYLMGNLTLHVYSLFVVNSSIIMKIPLFNGDTDSSNQL</sequence>
<dbReference type="SUPFAM" id="SSF48317">
    <property type="entry name" value="Acid phosphatase/Vanadium-dependent haloperoxidase"/>
    <property type="match status" value="1"/>
</dbReference>
<dbReference type="InterPro" id="IPR036938">
    <property type="entry name" value="PAP2/HPO_sf"/>
</dbReference>
<comment type="subcellular location">
    <subcellularLocation>
        <location evidence="1">Cell membrane</location>
        <topology evidence="1">Multi-pass membrane protein</topology>
    </subcellularLocation>
</comment>
<feature type="transmembrane region" description="Helical" evidence="7">
    <location>
        <begin position="27"/>
        <end position="49"/>
    </location>
</feature>